<dbReference type="GO" id="GO:0017150">
    <property type="term" value="F:tRNA dihydrouridine synthase activity"/>
    <property type="evidence" value="ECO:0007669"/>
    <property type="project" value="InterPro"/>
</dbReference>
<sequence length="706" mass="77742">MASGPVTHRERGLWIALVTVILILFWCSIPPPFSGELLEKWAPRTADDAQVLSETVLQGTSPSLHCNNAQTAQTPIQAVETQSIHRSHRNLLNMTAKQLVDDADTTQLASCQWINSVELQDYTKATIVAMPGNHFDIYVRKGSDDIVSAAITSRGHWELPEVLNMIAKLRDVQTRWAPLQKKPTFLDIGANVGFFSFSAAASGFNVVAVEMMASNQLSLYKSICRNPTFPPLMRVIPYGLGEAKDNNTGRSECLAYSLETNSRNGIVKCGNNVNAADIPKGFSLMGTTVIVQFDELVPVVPELSQVGVVKLDTEGFEAHVVRGAYNFFKDVRPPFLMTETSNFMAIRAGSQPRELLDLLDELDYEVRNRNWDGPVVSKTPQSATALPGFTGQNWDGFEEYLFNIGPGGIEYGADIVFSPEIIDLKLIKCERIVDPVTGIITFEDTKKKEIALRIHPSERDRLVVQLGSASPDTAVKAARMLADDVSGIDLNCGCPKAFSLKGGMGAALLSDPDRLVSILTALVETVRPLPVTCKIRVFDDVEATINLVKRLETTGITALHVHCRTKKEPSSHPGRWSIFPAIVNAVSIPVIANGDVLSQEHAERVMDTTGVASVMMARAPHRNLSVFQRDGTLLPALVVAVEYLRRTLRYDFGAHNVSYIKYTLLNGDMFNSKHPLFNSIFHAKTLREICQAFQIEDEFDAMAKSA</sequence>
<dbReference type="Pfam" id="PF01207">
    <property type="entry name" value="Dus"/>
    <property type="match status" value="1"/>
</dbReference>
<comment type="cofactor">
    <cofactor evidence="1">
        <name>FMN</name>
        <dbReference type="ChEBI" id="CHEBI:58210"/>
    </cofactor>
</comment>
<evidence type="ECO:0000256" key="8">
    <source>
        <dbReference type="ARBA" id="ARBA00049447"/>
    </source>
</evidence>
<keyword evidence="9" id="KW-1133">Transmembrane helix</keyword>
<organism evidence="12 13">
    <name type="scientific">Synchytrium microbalum</name>
    <dbReference type="NCBI Taxonomy" id="1806994"/>
    <lineage>
        <taxon>Eukaryota</taxon>
        <taxon>Fungi</taxon>
        <taxon>Fungi incertae sedis</taxon>
        <taxon>Chytridiomycota</taxon>
        <taxon>Chytridiomycota incertae sedis</taxon>
        <taxon>Chytridiomycetes</taxon>
        <taxon>Synchytriales</taxon>
        <taxon>Synchytriaceae</taxon>
        <taxon>Synchytrium</taxon>
    </lineage>
</organism>
<dbReference type="AlphaFoldDB" id="A0A507C9T4"/>
<evidence type="ECO:0000259" key="11">
    <source>
        <dbReference type="Pfam" id="PF05050"/>
    </source>
</evidence>
<dbReference type="GeneID" id="42003936"/>
<dbReference type="RefSeq" id="XP_031025412.1">
    <property type="nucleotide sequence ID" value="XM_031168639.1"/>
</dbReference>
<comment type="caution">
    <text evidence="12">The sequence shown here is derived from an EMBL/GenBank/DDBJ whole genome shotgun (WGS) entry which is preliminary data.</text>
</comment>
<keyword evidence="5" id="KW-0819">tRNA processing</keyword>
<evidence type="ECO:0000313" key="12">
    <source>
        <dbReference type="EMBL" id="TPX34734.1"/>
    </source>
</evidence>
<dbReference type="GO" id="GO:0005737">
    <property type="term" value="C:cytoplasm"/>
    <property type="evidence" value="ECO:0007669"/>
    <property type="project" value="TreeGrafter"/>
</dbReference>
<evidence type="ECO:0008006" key="14">
    <source>
        <dbReference type="Google" id="ProtNLM"/>
    </source>
</evidence>
<evidence type="ECO:0000256" key="5">
    <source>
        <dbReference type="ARBA" id="ARBA00022694"/>
    </source>
</evidence>
<name>A0A507C9T4_9FUNG</name>
<dbReference type="GO" id="GO:0050660">
    <property type="term" value="F:flavin adenine dinucleotide binding"/>
    <property type="evidence" value="ECO:0007669"/>
    <property type="project" value="InterPro"/>
</dbReference>
<dbReference type="GO" id="GO:0006397">
    <property type="term" value="P:mRNA processing"/>
    <property type="evidence" value="ECO:0007669"/>
    <property type="project" value="UniProtKB-KW"/>
</dbReference>
<evidence type="ECO:0000313" key="13">
    <source>
        <dbReference type="Proteomes" id="UP000319731"/>
    </source>
</evidence>
<feature type="domain" description="DUS-like FMN-binding" evidence="10">
    <location>
        <begin position="451"/>
        <end position="638"/>
    </location>
</feature>
<evidence type="ECO:0000256" key="3">
    <source>
        <dbReference type="ARBA" id="ARBA00022643"/>
    </source>
</evidence>
<keyword evidence="9" id="KW-0472">Membrane</keyword>
<reference evidence="12 13" key="1">
    <citation type="journal article" date="2019" name="Sci. Rep.">
        <title>Comparative genomics of chytrid fungi reveal insights into the obligate biotrophic and pathogenic lifestyle of Synchytrium endobioticum.</title>
        <authorList>
            <person name="van de Vossenberg B.T.L.H."/>
            <person name="Warris S."/>
            <person name="Nguyen H.D.T."/>
            <person name="van Gent-Pelzer M.P.E."/>
            <person name="Joly D.L."/>
            <person name="van de Geest H.C."/>
            <person name="Bonants P.J.M."/>
            <person name="Smith D.S."/>
            <person name="Levesque C.A."/>
            <person name="van der Lee T.A.J."/>
        </authorList>
    </citation>
    <scope>NUCLEOTIDE SEQUENCE [LARGE SCALE GENOMIC DNA]</scope>
    <source>
        <strain evidence="12 13">JEL517</strain>
    </source>
</reference>
<dbReference type="PROSITE" id="PS01136">
    <property type="entry name" value="UPF0034"/>
    <property type="match status" value="1"/>
</dbReference>
<keyword evidence="4" id="KW-0507">mRNA processing</keyword>
<accession>A0A507C9T4</accession>
<feature type="domain" description="Methyltransferase FkbM" evidence="11">
    <location>
        <begin position="187"/>
        <end position="365"/>
    </location>
</feature>
<proteinExistence type="predicted"/>
<keyword evidence="13" id="KW-1185">Reference proteome</keyword>
<dbReference type="NCBIfam" id="TIGR01444">
    <property type="entry name" value="fkbM_fam"/>
    <property type="match status" value="1"/>
</dbReference>
<gene>
    <name evidence="12" type="ORF">SmJEL517_g02711</name>
</gene>
<keyword evidence="3" id="KW-0288">FMN</keyword>
<evidence type="ECO:0000256" key="6">
    <source>
        <dbReference type="ARBA" id="ARBA00023002"/>
    </source>
</evidence>
<dbReference type="Gene3D" id="3.40.50.150">
    <property type="entry name" value="Vaccinia Virus protein VP39"/>
    <property type="match status" value="1"/>
</dbReference>
<feature type="transmembrane region" description="Helical" evidence="9">
    <location>
        <begin position="12"/>
        <end position="33"/>
    </location>
</feature>
<protein>
    <recommendedName>
        <fullName evidence="14">DUS-like FMN-binding domain-containing protein</fullName>
    </recommendedName>
</protein>
<dbReference type="InterPro" id="IPR018517">
    <property type="entry name" value="tRNA_hU_synthase_CS"/>
</dbReference>
<evidence type="ECO:0000256" key="7">
    <source>
        <dbReference type="ARBA" id="ARBA00048342"/>
    </source>
</evidence>
<dbReference type="OrthoDB" id="10262250at2759"/>
<evidence type="ECO:0000256" key="1">
    <source>
        <dbReference type="ARBA" id="ARBA00001917"/>
    </source>
</evidence>
<dbReference type="PANTHER" id="PTHR45936">
    <property type="entry name" value="TRNA-DIHYDROURIDINE(20) SYNTHASE [NAD(P)+]-LIKE"/>
    <property type="match status" value="1"/>
</dbReference>
<dbReference type="Pfam" id="PF05050">
    <property type="entry name" value="Methyltransf_21"/>
    <property type="match status" value="1"/>
</dbReference>
<evidence type="ECO:0000259" key="10">
    <source>
        <dbReference type="Pfam" id="PF01207"/>
    </source>
</evidence>
<dbReference type="InterPro" id="IPR052582">
    <property type="entry name" value="tRNA-DUS-like"/>
</dbReference>
<dbReference type="SUPFAM" id="SSF51395">
    <property type="entry name" value="FMN-linked oxidoreductases"/>
    <property type="match status" value="1"/>
</dbReference>
<dbReference type="PANTHER" id="PTHR45936:SF1">
    <property type="entry name" value="TRNA-DIHYDROURIDINE(20) SYNTHASE [NAD(P)+]-LIKE"/>
    <property type="match status" value="1"/>
</dbReference>
<dbReference type="Gene3D" id="3.20.20.70">
    <property type="entry name" value="Aldolase class I"/>
    <property type="match status" value="1"/>
</dbReference>
<keyword evidence="2" id="KW-0285">Flavoprotein</keyword>
<keyword evidence="6" id="KW-0560">Oxidoreductase</keyword>
<dbReference type="CDD" id="cd02801">
    <property type="entry name" value="DUS_like_FMN"/>
    <property type="match status" value="1"/>
</dbReference>
<dbReference type="STRING" id="1806994.A0A507C9T4"/>
<keyword evidence="9" id="KW-0812">Transmembrane</keyword>
<dbReference type="Proteomes" id="UP000319731">
    <property type="component" value="Unassembled WGS sequence"/>
</dbReference>
<comment type="catalytic activity">
    <reaction evidence="8">
        <text>a 5,6-dihydrouridine in mRNA + NADP(+) = a uridine in mRNA + NADPH + H(+)</text>
        <dbReference type="Rhea" id="RHEA:69855"/>
        <dbReference type="Rhea" id="RHEA-COMP:14658"/>
        <dbReference type="Rhea" id="RHEA-COMP:17789"/>
        <dbReference type="ChEBI" id="CHEBI:15378"/>
        <dbReference type="ChEBI" id="CHEBI:57783"/>
        <dbReference type="ChEBI" id="CHEBI:58349"/>
        <dbReference type="ChEBI" id="CHEBI:65315"/>
        <dbReference type="ChEBI" id="CHEBI:74443"/>
    </reaction>
    <physiologicalReaction direction="right-to-left" evidence="8">
        <dbReference type="Rhea" id="RHEA:69857"/>
    </physiologicalReaction>
</comment>
<dbReference type="InterPro" id="IPR029063">
    <property type="entry name" value="SAM-dependent_MTases_sf"/>
</dbReference>
<evidence type="ECO:0000256" key="4">
    <source>
        <dbReference type="ARBA" id="ARBA00022664"/>
    </source>
</evidence>
<evidence type="ECO:0000256" key="2">
    <source>
        <dbReference type="ARBA" id="ARBA00022630"/>
    </source>
</evidence>
<dbReference type="EMBL" id="QEAO01000012">
    <property type="protein sequence ID" value="TPX34734.1"/>
    <property type="molecule type" value="Genomic_DNA"/>
</dbReference>
<dbReference type="InterPro" id="IPR013785">
    <property type="entry name" value="Aldolase_TIM"/>
</dbReference>
<evidence type="ECO:0000256" key="9">
    <source>
        <dbReference type="SAM" id="Phobius"/>
    </source>
</evidence>
<dbReference type="InterPro" id="IPR006342">
    <property type="entry name" value="FkbM_mtfrase"/>
</dbReference>
<dbReference type="SUPFAM" id="SSF53335">
    <property type="entry name" value="S-adenosyl-L-methionine-dependent methyltransferases"/>
    <property type="match status" value="1"/>
</dbReference>
<dbReference type="InterPro" id="IPR035587">
    <property type="entry name" value="DUS-like_FMN-bd"/>
</dbReference>
<comment type="catalytic activity">
    <reaction evidence="7">
        <text>a 5,6-dihydrouridine in mRNA + NAD(+) = a uridine in mRNA + NADH + H(+)</text>
        <dbReference type="Rhea" id="RHEA:69851"/>
        <dbReference type="Rhea" id="RHEA-COMP:14658"/>
        <dbReference type="Rhea" id="RHEA-COMP:17789"/>
        <dbReference type="ChEBI" id="CHEBI:15378"/>
        <dbReference type="ChEBI" id="CHEBI:57540"/>
        <dbReference type="ChEBI" id="CHEBI:57945"/>
        <dbReference type="ChEBI" id="CHEBI:65315"/>
        <dbReference type="ChEBI" id="CHEBI:74443"/>
    </reaction>
    <physiologicalReaction direction="right-to-left" evidence="7">
        <dbReference type="Rhea" id="RHEA:69853"/>
    </physiologicalReaction>
</comment>